<feature type="compositionally biased region" description="Pro residues" evidence="1">
    <location>
        <begin position="7"/>
        <end position="32"/>
    </location>
</feature>
<proteinExistence type="predicted"/>
<keyword evidence="3" id="KW-1185">Reference proteome</keyword>
<protein>
    <submittedName>
        <fullName evidence="2">Uncharacterized protein</fullName>
    </submittedName>
</protein>
<dbReference type="EMBL" id="JAPUFD010000004">
    <property type="protein sequence ID" value="MDI1486719.1"/>
    <property type="molecule type" value="Genomic_DNA"/>
</dbReference>
<sequence length="163" mass="17871">MSLITPKSPPASPPPSSPQLMRSPPPVEPLPQPDQHSGLATPPKRYNESPSHHSTSPSPFPYHPPSLIPPALLSGFPAGSPLTPSTRTPSQSAAFEDRKNEILSTMSAADMERRYGEVAQELVEALEAREEKDREISGEVEKLVMDWELEVKVFKKAREGREG</sequence>
<evidence type="ECO:0000256" key="1">
    <source>
        <dbReference type="SAM" id="MobiDB-lite"/>
    </source>
</evidence>
<feature type="compositionally biased region" description="Polar residues" evidence="1">
    <location>
        <begin position="82"/>
        <end position="93"/>
    </location>
</feature>
<reference evidence="2" key="1">
    <citation type="journal article" date="2023" name="Genome Biol. Evol.">
        <title>First Whole Genome Sequence and Flow Cytometry Genome Size Data for the Lichen-Forming Fungus Ramalina farinacea (Ascomycota).</title>
        <authorList>
            <person name="Llewellyn T."/>
            <person name="Mian S."/>
            <person name="Hill R."/>
            <person name="Leitch I.J."/>
            <person name="Gaya E."/>
        </authorList>
    </citation>
    <scope>NUCLEOTIDE SEQUENCE</scope>
    <source>
        <strain evidence="2">LIQ254RAFAR</strain>
    </source>
</reference>
<evidence type="ECO:0000313" key="3">
    <source>
        <dbReference type="Proteomes" id="UP001161017"/>
    </source>
</evidence>
<comment type="caution">
    <text evidence="2">The sequence shown here is derived from an EMBL/GenBank/DDBJ whole genome shotgun (WGS) entry which is preliminary data.</text>
</comment>
<feature type="compositionally biased region" description="Pro residues" evidence="1">
    <location>
        <begin position="58"/>
        <end position="68"/>
    </location>
</feature>
<evidence type="ECO:0000313" key="2">
    <source>
        <dbReference type="EMBL" id="MDI1486719.1"/>
    </source>
</evidence>
<dbReference type="Proteomes" id="UP001161017">
    <property type="component" value="Unassembled WGS sequence"/>
</dbReference>
<name>A0AA43TT33_9LECA</name>
<organism evidence="2 3">
    <name type="scientific">Ramalina farinacea</name>
    <dbReference type="NCBI Taxonomy" id="258253"/>
    <lineage>
        <taxon>Eukaryota</taxon>
        <taxon>Fungi</taxon>
        <taxon>Dikarya</taxon>
        <taxon>Ascomycota</taxon>
        <taxon>Pezizomycotina</taxon>
        <taxon>Lecanoromycetes</taxon>
        <taxon>OSLEUM clade</taxon>
        <taxon>Lecanoromycetidae</taxon>
        <taxon>Lecanorales</taxon>
        <taxon>Lecanorineae</taxon>
        <taxon>Ramalinaceae</taxon>
        <taxon>Ramalina</taxon>
    </lineage>
</organism>
<gene>
    <name evidence="2" type="ORF">OHK93_005980</name>
</gene>
<accession>A0AA43TT33</accession>
<dbReference type="AlphaFoldDB" id="A0AA43TT33"/>
<feature type="region of interest" description="Disordered" evidence="1">
    <location>
        <begin position="1"/>
        <end position="106"/>
    </location>
</feature>